<dbReference type="Proteomes" id="UP001500653">
    <property type="component" value="Unassembled WGS sequence"/>
</dbReference>
<evidence type="ECO:0000256" key="3">
    <source>
        <dbReference type="ARBA" id="ARBA00023163"/>
    </source>
</evidence>
<dbReference type="EMBL" id="BAAALN010000006">
    <property type="protein sequence ID" value="GAA1239596.1"/>
    <property type="molecule type" value="Genomic_DNA"/>
</dbReference>
<reference evidence="7" key="1">
    <citation type="journal article" date="2019" name="Int. J. Syst. Evol. Microbiol.">
        <title>The Global Catalogue of Microorganisms (GCM) 10K type strain sequencing project: providing services to taxonomists for standard genome sequencing and annotation.</title>
        <authorList>
            <consortium name="The Broad Institute Genomics Platform"/>
            <consortium name="The Broad Institute Genome Sequencing Center for Infectious Disease"/>
            <person name="Wu L."/>
            <person name="Ma J."/>
        </authorList>
    </citation>
    <scope>NUCLEOTIDE SEQUENCE [LARGE SCALE GENOMIC DNA]</scope>
    <source>
        <strain evidence="7">JCM 13023</strain>
    </source>
</reference>
<keyword evidence="7" id="KW-1185">Reference proteome</keyword>
<evidence type="ECO:0000313" key="7">
    <source>
        <dbReference type="Proteomes" id="UP001500653"/>
    </source>
</evidence>
<keyword evidence="3" id="KW-0804">Transcription</keyword>
<organism evidence="6 7">
    <name type="scientific">Prauserella halophila</name>
    <dbReference type="NCBI Taxonomy" id="185641"/>
    <lineage>
        <taxon>Bacteria</taxon>
        <taxon>Bacillati</taxon>
        <taxon>Actinomycetota</taxon>
        <taxon>Actinomycetes</taxon>
        <taxon>Pseudonocardiales</taxon>
        <taxon>Pseudonocardiaceae</taxon>
        <taxon>Prauserella</taxon>
    </lineage>
</organism>
<accession>A0ABP4H127</accession>
<evidence type="ECO:0000259" key="5">
    <source>
        <dbReference type="PROSITE" id="PS50949"/>
    </source>
</evidence>
<keyword evidence="1" id="KW-0805">Transcription regulation</keyword>
<gene>
    <name evidence="6" type="ORF">GCM10009676_25400</name>
</gene>
<feature type="region of interest" description="Disordered" evidence="4">
    <location>
        <begin position="86"/>
        <end position="109"/>
    </location>
</feature>
<protein>
    <recommendedName>
        <fullName evidence="5">HTH gntR-type domain-containing protein</fullName>
    </recommendedName>
</protein>
<name>A0ABP4H127_9PSEU</name>
<dbReference type="SUPFAM" id="SSF46785">
    <property type="entry name" value="Winged helix' DNA-binding domain"/>
    <property type="match status" value="1"/>
</dbReference>
<evidence type="ECO:0000256" key="2">
    <source>
        <dbReference type="ARBA" id="ARBA00023125"/>
    </source>
</evidence>
<dbReference type="InterPro" id="IPR036390">
    <property type="entry name" value="WH_DNA-bd_sf"/>
</dbReference>
<evidence type="ECO:0000256" key="1">
    <source>
        <dbReference type="ARBA" id="ARBA00023015"/>
    </source>
</evidence>
<dbReference type="CDD" id="cd07377">
    <property type="entry name" value="WHTH_GntR"/>
    <property type="match status" value="1"/>
</dbReference>
<proteinExistence type="predicted"/>
<keyword evidence="2" id="KW-0238">DNA-binding</keyword>
<dbReference type="Pfam" id="PF00392">
    <property type="entry name" value="GntR"/>
    <property type="match status" value="1"/>
</dbReference>
<dbReference type="RefSeq" id="WP_253862384.1">
    <property type="nucleotide sequence ID" value="NZ_BAAALN010000006.1"/>
</dbReference>
<evidence type="ECO:0000256" key="4">
    <source>
        <dbReference type="SAM" id="MobiDB-lite"/>
    </source>
</evidence>
<dbReference type="SMART" id="SM00345">
    <property type="entry name" value="HTH_GNTR"/>
    <property type="match status" value="1"/>
</dbReference>
<sequence>MPERNWGSDSDGLQRAKDDPQAPYELVAVGIGRQILDGMLVAGDVVPPVRELAKQHGVSPGTVNRAMTLLMKWGLVSESGRGHRAKVLQPTGTDSTASRSAAGDTGINACSGSATGEEKVLLDLRLLCLGTVVRTFKAQAVLGDPDQIQGFLEGAARRHHGGDGALADYELEVRHADTAELIGTFAAL</sequence>
<dbReference type="Gene3D" id="1.10.10.10">
    <property type="entry name" value="Winged helix-like DNA-binding domain superfamily/Winged helix DNA-binding domain"/>
    <property type="match status" value="1"/>
</dbReference>
<dbReference type="InterPro" id="IPR036388">
    <property type="entry name" value="WH-like_DNA-bd_sf"/>
</dbReference>
<dbReference type="PROSITE" id="PS50949">
    <property type="entry name" value="HTH_GNTR"/>
    <property type="match status" value="1"/>
</dbReference>
<evidence type="ECO:0000313" key="6">
    <source>
        <dbReference type="EMBL" id="GAA1239596.1"/>
    </source>
</evidence>
<feature type="domain" description="HTH gntR-type" evidence="5">
    <location>
        <begin position="21"/>
        <end position="88"/>
    </location>
</feature>
<feature type="compositionally biased region" description="Polar residues" evidence="4">
    <location>
        <begin position="90"/>
        <end position="99"/>
    </location>
</feature>
<comment type="caution">
    <text evidence="6">The sequence shown here is derived from an EMBL/GenBank/DDBJ whole genome shotgun (WGS) entry which is preliminary data.</text>
</comment>
<dbReference type="InterPro" id="IPR000524">
    <property type="entry name" value="Tscrpt_reg_HTH_GntR"/>
</dbReference>